<comment type="similarity">
    <text evidence="4">Belongs to the fabD family.</text>
</comment>
<dbReference type="EMBL" id="VOKX01000032">
    <property type="protein sequence ID" value="KAB7843734.1"/>
    <property type="molecule type" value="Genomic_DNA"/>
</dbReference>
<accession>A0A5N5W888</accession>
<evidence type="ECO:0000313" key="8">
    <source>
        <dbReference type="Proteomes" id="UP000327000"/>
    </source>
</evidence>
<dbReference type="Proteomes" id="UP000327000">
    <property type="component" value="Unassembled WGS sequence"/>
</dbReference>
<dbReference type="EC" id="2.3.1.39" evidence="4"/>
<evidence type="ECO:0000313" key="7">
    <source>
        <dbReference type="EMBL" id="KAB7843734.1"/>
    </source>
</evidence>
<dbReference type="SUPFAM" id="SSF55048">
    <property type="entry name" value="Probable ACP-binding domain of malonyl-CoA ACP transacylase"/>
    <property type="match status" value="1"/>
</dbReference>
<dbReference type="SUPFAM" id="SSF52151">
    <property type="entry name" value="FabD/lysophospholipase-like"/>
    <property type="match status" value="1"/>
</dbReference>
<dbReference type="GO" id="GO:0006633">
    <property type="term" value="P:fatty acid biosynthetic process"/>
    <property type="evidence" value="ECO:0007669"/>
    <property type="project" value="TreeGrafter"/>
</dbReference>
<dbReference type="InterPro" id="IPR016036">
    <property type="entry name" value="Malonyl_transacylase_ACP-bd"/>
</dbReference>
<organism evidence="7 8">
    <name type="scientific">Streptomyces mobaraensis</name>
    <name type="common">Streptoverticillium mobaraense</name>
    <dbReference type="NCBI Taxonomy" id="35621"/>
    <lineage>
        <taxon>Bacteria</taxon>
        <taxon>Bacillati</taxon>
        <taxon>Actinomycetota</taxon>
        <taxon>Actinomycetes</taxon>
        <taxon>Kitasatosporales</taxon>
        <taxon>Streptomycetaceae</taxon>
        <taxon>Streptomyces</taxon>
    </lineage>
</organism>
<dbReference type="Gene3D" id="3.30.70.250">
    <property type="entry name" value="Malonyl-CoA ACP transacylase, ACP-binding"/>
    <property type="match status" value="1"/>
</dbReference>
<evidence type="ECO:0000256" key="4">
    <source>
        <dbReference type="PIRNR" id="PIRNR000446"/>
    </source>
</evidence>
<dbReference type="PANTHER" id="PTHR42681:SF1">
    <property type="entry name" value="MALONYL-COA-ACYL CARRIER PROTEIN TRANSACYLASE, MITOCHONDRIAL"/>
    <property type="match status" value="1"/>
</dbReference>
<dbReference type="Gene3D" id="3.40.366.10">
    <property type="entry name" value="Malonyl-Coenzyme A Acyl Carrier Protein, domain 2"/>
    <property type="match status" value="1"/>
</dbReference>
<dbReference type="GO" id="GO:0004314">
    <property type="term" value="F:[acyl-carrier-protein] S-malonyltransferase activity"/>
    <property type="evidence" value="ECO:0007669"/>
    <property type="project" value="UniProtKB-EC"/>
</dbReference>
<protein>
    <recommendedName>
        <fullName evidence="4">Malonyl CoA-acyl carrier protein transacylase</fullName>
        <ecNumber evidence="4">2.3.1.39</ecNumber>
    </recommendedName>
</protein>
<comment type="caution">
    <text evidence="7">The sequence shown here is derived from an EMBL/GenBank/DDBJ whole genome shotgun (WGS) entry which is preliminary data.</text>
</comment>
<dbReference type="AlphaFoldDB" id="A0A5N5W888"/>
<dbReference type="OrthoDB" id="3543921at2"/>
<dbReference type="Pfam" id="PF00698">
    <property type="entry name" value="Acyl_transf_1"/>
    <property type="match status" value="1"/>
</dbReference>
<reference evidence="7 8" key="1">
    <citation type="journal article" date="2019" name="Microb. Cell Fact.">
        <title>Exploring novel herbicidin analogues by transcriptional regulator overexpression and MS/MS molecular networking.</title>
        <authorList>
            <person name="Shi Y."/>
            <person name="Gu R."/>
            <person name="Li Y."/>
            <person name="Wang X."/>
            <person name="Ren W."/>
            <person name="Li X."/>
            <person name="Wang L."/>
            <person name="Xie Y."/>
            <person name="Hong B."/>
        </authorList>
    </citation>
    <scope>NUCLEOTIDE SEQUENCE [LARGE SCALE GENOMIC DNA]</scope>
    <source>
        <strain evidence="7 8">US-43</strain>
    </source>
</reference>
<evidence type="ECO:0000256" key="1">
    <source>
        <dbReference type="ARBA" id="ARBA00022679"/>
    </source>
</evidence>
<evidence type="ECO:0000256" key="3">
    <source>
        <dbReference type="ARBA" id="ARBA00048462"/>
    </source>
</evidence>
<keyword evidence="1 4" id="KW-0808">Transferase</keyword>
<dbReference type="PANTHER" id="PTHR42681">
    <property type="entry name" value="MALONYL-COA-ACYL CARRIER PROTEIN TRANSACYLASE, MITOCHONDRIAL"/>
    <property type="match status" value="1"/>
</dbReference>
<keyword evidence="8" id="KW-1185">Reference proteome</keyword>
<dbReference type="InterPro" id="IPR014043">
    <property type="entry name" value="Acyl_transferase_dom"/>
</dbReference>
<feature type="domain" description="Malonyl-CoA:ACP transacylase (MAT)" evidence="6">
    <location>
        <begin position="10"/>
        <end position="306"/>
    </location>
</feature>
<dbReference type="RefSeq" id="WP_004939233.1">
    <property type="nucleotide sequence ID" value="NZ_JBFADJ010000002.1"/>
</dbReference>
<feature type="active site" evidence="5">
    <location>
        <position position="94"/>
    </location>
</feature>
<dbReference type="InterPro" id="IPR001227">
    <property type="entry name" value="Ac_transferase_dom_sf"/>
</dbReference>
<comment type="catalytic activity">
    <reaction evidence="3 4">
        <text>holo-[ACP] + malonyl-CoA = malonyl-[ACP] + CoA</text>
        <dbReference type="Rhea" id="RHEA:41792"/>
        <dbReference type="Rhea" id="RHEA-COMP:9623"/>
        <dbReference type="Rhea" id="RHEA-COMP:9685"/>
        <dbReference type="ChEBI" id="CHEBI:57287"/>
        <dbReference type="ChEBI" id="CHEBI:57384"/>
        <dbReference type="ChEBI" id="CHEBI:64479"/>
        <dbReference type="ChEBI" id="CHEBI:78449"/>
        <dbReference type="EC" id="2.3.1.39"/>
    </reaction>
</comment>
<dbReference type="InterPro" id="IPR024925">
    <property type="entry name" value="Malonyl_CoA-ACP_transAc"/>
</dbReference>
<dbReference type="SMART" id="SM00827">
    <property type="entry name" value="PKS_AT"/>
    <property type="match status" value="1"/>
</dbReference>
<name>A0A5N5W888_STRMB</name>
<dbReference type="PIRSF" id="PIRSF000446">
    <property type="entry name" value="Mct"/>
    <property type="match status" value="1"/>
</dbReference>
<proteinExistence type="inferred from homology"/>
<gene>
    <name evidence="7" type="ORF">FRZ00_17430</name>
</gene>
<evidence type="ECO:0000259" key="6">
    <source>
        <dbReference type="SMART" id="SM00827"/>
    </source>
</evidence>
<keyword evidence="2 4" id="KW-0012">Acyltransferase</keyword>
<feature type="active site" evidence="5">
    <location>
        <position position="195"/>
    </location>
</feature>
<dbReference type="InterPro" id="IPR016035">
    <property type="entry name" value="Acyl_Trfase/lysoPLipase"/>
</dbReference>
<evidence type="ECO:0000256" key="2">
    <source>
        <dbReference type="ARBA" id="ARBA00023315"/>
    </source>
</evidence>
<sequence length="308" mass="31407">MSTGPRVLALFPGQGSQTPGMGRAFATARPEAAAVFDAASDALGIDMRALCWDAPAPELASTDNAQPALLTASIAAWRVLEHHGVTAAAAAGHSVGAVAALVATGRLEFTDAVRLVRLRGELMAAAPGEGGMCAVLATGDEREKALAEAAERGLDIAADNSPRQFVASGDLAAIGEFAAAVGARAKPLEVSHAFHSRLMAPAAADWEAAVAEVRLRPATAPVGLITTGAFGTDDADLRRDLADALCAPVRWRELMEAAGERPEPAAPTAAVGPAKALVGLAKHFPAKPQVSLVDTPTSLTALLRRLGA</sequence>
<dbReference type="GO" id="GO:0005829">
    <property type="term" value="C:cytosol"/>
    <property type="evidence" value="ECO:0007669"/>
    <property type="project" value="TreeGrafter"/>
</dbReference>
<dbReference type="InterPro" id="IPR050858">
    <property type="entry name" value="Mal-CoA-ACP_Trans/PKS_FabD"/>
</dbReference>
<evidence type="ECO:0000256" key="5">
    <source>
        <dbReference type="PIRSR" id="PIRSR000446-1"/>
    </source>
</evidence>